<accession>A0A6A7CAD4</accession>
<feature type="domain" description="Cytidyltransferase-like" evidence="13">
    <location>
        <begin position="120"/>
        <end position="247"/>
    </location>
</feature>
<keyword evidence="5" id="KW-0548">Nucleotidyltransferase</keyword>
<keyword evidence="8" id="KW-1208">Phospholipid metabolism</keyword>
<evidence type="ECO:0000256" key="8">
    <source>
        <dbReference type="ARBA" id="ARBA00023264"/>
    </source>
</evidence>
<protein>
    <recommendedName>
        <fullName evidence="9">choline-phosphate cytidylyltransferase</fullName>
        <ecNumber evidence="9">2.7.7.15</ecNumber>
    </recommendedName>
    <alternativeName>
        <fullName evidence="10">CTP:phosphocholine cytidylyltransferase</fullName>
    </alternativeName>
    <alternativeName>
        <fullName evidence="11">Phosphorylcholine transferase</fullName>
    </alternativeName>
</protein>
<evidence type="ECO:0000256" key="2">
    <source>
        <dbReference type="ARBA" id="ARBA00022516"/>
    </source>
</evidence>
<evidence type="ECO:0000256" key="1">
    <source>
        <dbReference type="ARBA" id="ARBA00010101"/>
    </source>
</evidence>
<comment type="similarity">
    <text evidence="1">Belongs to the cytidylyltransferase family.</text>
</comment>
<dbReference type="GO" id="GO:0005635">
    <property type="term" value="C:nuclear envelope"/>
    <property type="evidence" value="ECO:0007669"/>
    <property type="project" value="TreeGrafter"/>
</dbReference>
<dbReference type="EMBL" id="MU005958">
    <property type="protein sequence ID" value="KAF2864039.1"/>
    <property type="molecule type" value="Genomic_DNA"/>
</dbReference>
<evidence type="ECO:0000256" key="6">
    <source>
        <dbReference type="ARBA" id="ARBA00023098"/>
    </source>
</evidence>
<feature type="region of interest" description="Disordered" evidence="12">
    <location>
        <begin position="374"/>
        <end position="406"/>
    </location>
</feature>
<dbReference type="GO" id="GO:0004105">
    <property type="term" value="F:choline-phosphate cytidylyltransferase activity"/>
    <property type="evidence" value="ECO:0007669"/>
    <property type="project" value="UniProtKB-EC"/>
</dbReference>
<dbReference type="Pfam" id="PF01467">
    <property type="entry name" value="CTP_transf_like"/>
    <property type="match status" value="1"/>
</dbReference>
<reference evidence="14" key="1">
    <citation type="journal article" date="2020" name="Stud. Mycol.">
        <title>101 Dothideomycetes genomes: a test case for predicting lifestyles and emergence of pathogens.</title>
        <authorList>
            <person name="Haridas S."/>
            <person name="Albert R."/>
            <person name="Binder M."/>
            <person name="Bloem J."/>
            <person name="Labutti K."/>
            <person name="Salamov A."/>
            <person name="Andreopoulos B."/>
            <person name="Baker S."/>
            <person name="Barry K."/>
            <person name="Bills G."/>
            <person name="Bluhm B."/>
            <person name="Cannon C."/>
            <person name="Castanera R."/>
            <person name="Culley D."/>
            <person name="Daum C."/>
            <person name="Ezra D."/>
            <person name="Gonzalez J."/>
            <person name="Henrissat B."/>
            <person name="Kuo A."/>
            <person name="Liang C."/>
            <person name="Lipzen A."/>
            <person name="Lutzoni F."/>
            <person name="Magnuson J."/>
            <person name="Mondo S."/>
            <person name="Nolan M."/>
            <person name="Ohm R."/>
            <person name="Pangilinan J."/>
            <person name="Park H.-J."/>
            <person name="Ramirez L."/>
            <person name="Alfaro M."/>
            <person name="Sun H."/>
            <person name="Tritt A."/>
            <person name="Yoshinaga Y."/>
            <person name="Zwiers L.-H."/>
            <person name="Turgeon B."/>
            <person name="Goodwin S."/>
            <person name="Spatafora J."/>
            <person name="Crous P."/>
            <person name="Grigoriev I."/>
        </authorList>
    </citation>
    <scope>NUCLEOTIDE SEQUENCE</scope>
    <source>
        <strain evidence="14">CBS 480.64</strain>
    </source>
</reference>
<evidence type="ECO:0000259" key="13">
    <source>
        <dbReference type="Pfam" id="PF01467"/>
    </source>
</evidence>
<sequence>MPPKRKRTSGPSRDAGAAVKGKKSTDVMDGANDSVEEQQLSEQMAADPPAKRTRPTRSEARKEAVEAAVATMPTNGESDGGGENGEAGHMRMEAPPPAGMVDPVGYKTNPPPEGRPVRVYADGVFDMFHLGHMRVLQQAKTAFPNTHLIVGVTGEAETHKRKGLTVMSARERAESLRHCRWVDEVIEDCPWIITVEFMERHKIDFVAHDDLPYGANEGDDIYKPIKERGQFLVTQRTEGVSTTGIITKIIRDYEQYIARQLKRGSSRQELNISWLKKNELDIKRHVAELRDNVRQNWTSTGQELSRELRRFWEPNSRSNSPAGSLRDAAGVLASNNGAKSPLPGTATPGNREGRLDFASGYAMGLIGGVKSWMEGSKRRHLSESDPCSPNATSDDGEGDSATRGRA</sequence>
<evidence type="ECO:0000313" key="15">
    <source>
        <dbReference type="Proteomes" id="UP000799421"/>
    </source>
</evidence>
<evidence type="ECO:0000313" key="14">
    <source>
        <dbReference type="EMBL" id="KAF2864039.1"/>
    </source>
</evidence>
<keyword evidence="7" id="KW-0594">Phospholipid biosynthesis</keyword>
<dbReference type="AlphaFoldDB" id="A0A6A7CAD4"/>
<evidence type="ECO:0000256" key="9">
    <source>
        <dbReference type="ARBA" id="ARBA00026101"/>
    </source>
</evidence>
<dbReference type="InterPro" id="IPR014729">
    <property type="entry name" value="Rossmann-like_a/b/a_fold"/>
</dbReference>
<dbReference type="PANTHER" id="PTHR10739">
    <property type="entry name" value="CYTIDYLYLTRANSFERASE"/>
    <property type="match status" value="1"/>
</dbReference>
<name>A0A6A7CAD4_9PEZI</name>
<dbReference type="InterPro" id="IPR045049">
    <property type="entry name" value="Pcy1-like"/>
</dbReference>
<dbReference type="InterPro" id="IPR041723">
    <property type="entry name" value="CCT"/>
</dbReference>
<evidence type="ECO:0000256" key="12">
    <source>
        <dbReference type="SAM" id="MobiDB-lite"/>
    </source>
</evidence>
<keyword evidence="15" id="KW-1185">Reference proteome</keyword>
<evidence type="ECO:0000256" key="5">
    <source>
        <dbReference type="ARBA" id="ARBA00022695"/>
    </source>
</evidence>
<proteinExistence type="inferred from homology"/>
<organism evidence="14 15">
    <name type="scientific">Piedraia hortae CBS 480.64</name>
    <dbReference type="NCBI Taxonomy" id="1314780"/>
    <lineage>
        <taxon>Eukaryota</taxon>
        <taxon>Fungi</taxon>
        <taxon>Dikarya</taxon>
        <taxon>Ascomycota</taxon>
        <taxon>Pezizomycotina</taxon>
        <taxon>Dothideomycetes</taxon>
        <taxon>Dothideomycetidae</taxon>
        <taxon>Capnodiales</taxon>
        <taxon>Piedraiaceae</taxon>
        <taxon>Piedraia</taxon>
    </lineage>
</organism>
<dbReference type="InterPro" id="IPR004821">
    <property type="entry name" value="Cyt_trans-like"/>
</dbReference>
<evidence type="ECO:0000256" key="10">
    <source>
        <dbReference type="ARBA" id="ARBA00076205"/>
    </source>
</evidence>
<dbReference type="EC" id="2.7.7.15" evidence="9"/>
<dbReference type="CDD" id="cd02174">
    <property type="entry name" value="CCT"/>
    <property type="match status" value="1"/>
</dbReference>
<evidence type="ECO:0000256" key="11">
    <source>
        <dbReference type="ARBA" id="ARBA00080967"/>
    </source>
</evidence>
<evidence type="ECO:0000256" key="3">
    <source>
        <dbReference type="ARBA" id="ARBA00022553"/>
    </source>
</evidence>
<keyword evidence="3" id="KW-0597">Phosphoprotein</keyword>
<feature type="region of interest" description="Disordered" evidence="12">
    <location>
        <begin position="1"/>
        <end position="86"/>
    </location>
</feature>
<keyword evidence="2" id="KW-0444">Lipid biosynthesis</keyword>
<dbReference type="FunFam" id="3.40.50.620:FF:000147">
    <property type="entry name" value="Cholinephosphate cytidylyltransferase"/>
    <property type="match status" value="1"/>
</dbReference>
<dbReference type="NCBIfam" id="TIGR00125">
    <property type="entry name" value="cyt_tran_rel"/>
    <property type="match status" value="1"/>
</dbReference>
<feature type="region of interest" description="Disordered" evidence="12">
    <location>
        <begin position="333"/>
        <end position="353"/>
    </location>
</feature>
<dbReference type="OrthoDB" id="17102at2759"/>
<feature type="compositionally biased region" description="Basic and acidic residues" evidence="12">
    <location>
        <begin position="56"/>
        <end position="65"/>
    </location>
</feature>
<keyword evidence="4" id="KW-0808">Transferase</keyword>
<dbReference type="Proteomes" id="UP000799421">
    <property type="component" value="Unassembled WGS sequence"/>
</dbReference>
<gene>
    <name evidence="14" type="ORF">K470DRAFT_209352</name>
</gene>
<keyword evidence="6" id="KW-0443">Lipid metabolism</keyword>
<evidence type="ECO:0000256" key="4">
    <source>
        <dbReference type="ARBA" id="ARBA00022679"/>
    </source>
</evidence>
<dbReference type="GO" id="GO:0031210">
    <property type="term" value="F:phosphatidylcholine binding"/>
    <property type="evidence" value="ECO:0007669"/>
    <property type="project" value="TreeGrafter"/>
</dbReference>
<dbReference type="SUPFAM" id="SSF52374">
    <property type="entry name" value="Nucleotidylyl transferase"/>
    <property type="match status" value="1"/>
</dbReference>
<dbReference type="PANTHER" id="PTHR10739:SF13">
    <property type="entry name" value="CHOLINE-PHOSPHATE CYTIDYLYLTRANSFERASE"/>
    <property type="match status" value="1"/>
</dbReference>
<dbReference type="Gene3D" id="3.40.50.620">
    <property type="entry name" value="HUPs"/>
    <property type="match status" value="1"/>
</dbReference>
<evidence type="ECO:0000256" key="7">
    <source>
        <dbReference type="ARBA" id="ARBA00023209"/>
    </source>
</evidence>